<reference evidence="1" key="2">
    <citation type="journal article" date="2022" name="New Phytol.">
        <title>Evolutionary transition to the ectomycorrhizal habit in the genomes of a hyperdiverse lineage of mushroom-forming fungi.</title>
        <authorList>
            <person name="Looney B."/>
            <person name="Miyauchi S."/>
            <person name="Morin E."/>
            <person name="Drula E."/>
            <person name="Courty P.E."/>
            <person name="Kohler A."/>
            <person name="Kuo A."/>
            <person name="LaButti K."/>
            <person name="Pangilinan J."/>
            <person name="Lipzen A."/>
            <person name="Riley R."/>
            <person name="Andreopoulos W."/>
            <person name="He G."/>
            <person name="Johnson J."/>
            <person name="Nolan M."/>
            <person name="Tritt A."/>
            <person name="Barry K.W."/>
            <person name="Grigoriev I.V."/>
            <person name="Nagy L.G."/>
            <person name="Hibbett D."/>
            <person name="Henrissat B."/>
            <person name="Matheny P.B."/>
            <person name="Labbe J."/>
            <person name="Martin F.M."/>
        </authorList>
    </citation>
    <scope>NUCLEOTIDE SEQUENCE</scope>
    <source>
        <strain evidence="1">FP105234-sp</strain>
    </source>
</reference>
<organism evidence="1 2">
    <name type="scientific">Auriscalpium vulgare</name>
    <dbReference type="NCBI Taxonomy" id="40419"/>
    <lineage>
        <taxon>Eukaryota</taxon>
        <taxon>Fungi</taxon>
        <taxon>Dikarya</taxon>
        <taxon>Basidiomycota</taxon>
        <taxon>Agaricomycotina</taxon>
        <taxon>Agaricomycetes</taxon>
        <taxon>Russulales</taxon>
        <taxon>Auriscalpiaceae</taxon>
        <taxon>Auriscalpium</taxon>
    </lineage>
</organism>
<keyword evidence="2" id="KW-1185">Reference proteome</keyword>
<proteinExistence type="predicted"/>
<evidence type="ECO:0000313" key="2">
    <source>
        <dbReference type="Proteomes" id="UP000814033"/>
    </source>
</evidence>
<gene>
    <name evidence="1" type="ORF">FA95DRAFT_686827</name>
</gene>
<dbReference type="EMBL" id="MU275865">
    <property type="protein sequence ID" value="KAI0050131.1"/>
    <property type="molecule type" value="Genomic_DNA"/>
</dbReference>
<comment type="caution">
    <text evidence="1">The sequence shown here is derived from an EMBL/GenBank/DDBJ whole genome shotgun (WGS) entry which is preliminary data.</text>
</comment>
<dbReference type="Proteomes" id="UP000814033">
    <property type="component" value="Unassembled WGS sequence"/>
</dbReference>
<sequence length="152" mass="16959">MSRTAQNHREKDWSAFAEPAPVQGSKAFVHIRLHSPSIRPRSWGFQSSHLRLFGVIKHSGCHSNASGWYSSPFQAVKVPQVSSRPCLVRKPEPLFSTCLLSANMLRPIRPAPFDMAPASESGSPFSHQSCIMQHVPRFRIPDPILSLRYGNG</sequence>
<protein>
    <submittedName>
        <fullName evidence="1">Uncharacterized protein</fullName>
    </submittedName>
</protein>
<accession>A0ACB8S2M6</accession>
<evidence type="ECO:0000313" key="1">
    <source>
        <dbReference type="EMBL" id="KAI0050131.1"/>
    </source>
</evidence>
<name>A0ACB8S2M6_9AGAM</name>
<reference evidence="1" key="1">
    <citation type="submission" date="2021-02" db="EMBL/GenBank/DDBJ databases">
        <authorList>
            <consortium name="DOE Joint Genome Institute"/>
            <person name="Ahrendt S."/>
            <person name="Looney B.P."/>
            <person name="Miyauchi S."/>
            <person name="Morin E."/>
            <person name="Drula E."/>
            <person name="Courty P.E."/>
            <person name="Chicoki N."/>
            <person name="Fauchery L."/>
            <person name="Kohler A."/>
            <person name="Kuo A."/>
            <person name="Labutti K."/>
            <person name="Pangilinan J."/>
            <person name="Lipzen A."/>
            <person name="Riley R."/>
            <person name="Andreopoulos W."/>
            <person name="He G."/>
            <person name="Johnson J."/>
            <person name="Barry K.W."/>
            <person name="Grigoriev I.V."/>
            <person name="Nagy L."/>
            <person name="Hibbett D."/>
            <person name="Henrissat B."/>
            <person name="Matheny P.B."/>
            <person name="Labbe J."/>
            <person name="Martin F."/>
        </authorList>
    </citation>
    <scope>NUCLEOTIDE SEQUENCE</scope>
    <source>
        <strain evidence="1">FP105234-sp</strain>
    </source>
</reference>